<dbReference type="EMBL" id="CP036276">
    <property type="protein sequence ID" value="QDU41755.1"/>
    <property type="molecule type" value="Genomic_DNA"/>
</dbReference>
<keyword evidence="1" id="KW-0472">Membrane</keyword>
<dbReference type="RefSeq" id="WP_145373754.1">
    <property type="nucleotide sequence ID" value="NZ_CP036276.1"/>
</dbReference>
<gene>
    <name evidence="2" type="ORF">Mal52_02090</name>
</gene>
<sequence>MPPNDQIFMGTAIVLSCAAGLYHHRWFLEQTPKGQRLVRRFGDSGGAWVLRGLLIFGIVLGGLLAMGVIHPVQWD</sequence>
<reference evidence="2 3" key="1">
    <citation type="submission" date="2019-02" db="EMBL/GenBank/DDBJ databases">
        <title>Deep-cultivation of Planctomycetes and their phenomic and genomic characterization uncovers novel biology.</title>
        <authorList>
            <person name="Wiegand S."/>
            <person name="Jogler M."/>
            <person name="Boedeker C."/>
            <person name="Pinto D."/>
            <person name="Vollmers J."/>
            <person name="Rivas-Marin E."/>
            <person name="Kohn T."/>
            <person name="Peeters S.H."/>
            <person name="Heuer A."/>
            <person name="Rast P."/>
            <person name="Oberbeckmann S."/>
            <person name="Bunk B."/>
            <person name="Jeske O."/>
            <person name="Meyerdierks A."/>
            <person name="Storesund J.E."/>
            <person name="Kallscheuer N."/>
            <person name="Luecker S."/>
            <person name="Lage O.M."/>
            <person name="Pohl T."/>
            <person name="Merkel B.J."/>
            <person name="Hornburger P."/>
            <person name="Mueller R.-W."/>
            <person name="Bruemmer F."/>
            <person name="Labrenz M."/>
            <person name="Spormann A.M."/>
            <person name="Op den Camp H."/>
            <person name="Overmann J."/>
            <person name="Amann R."/>
            <person name="Jetten M.S.M."/>
            <person name="Mascher T."/>
            <person name="Medema M.H."/>
            <person name="Devos D.P."/>
            <person name="Kaster A.-K."/>
            <person name="Ovreas L."/>
            <person name="Rohde M."/>
            <person name="Galperin M.Y."/>
            <person name="Jogler C."/>
        </authorList>
    </citation>
    <scope>NUCLEOTIDE SEQUENCE [LARGE SCALE GENOMIC DNA]</scope>
    <source>
        <strain evidence="2 3">Mal52</strain>
    </source>
</reference>
<accession>A0A517ZH03</accession>
<feature type="transmembrane region" description="Helical" evidence="1">
    <location>
        <begin position="6"/>
        <end position="27"/>
    </location>
</feature>
<proteinExistence type="predicted"/>
<evidence type="ECO:0000313" key="3">
    <source>
        <dbReference type="Proteomes" id="UP000319383"/>
    </source>
</evidence>
<keyword evidence="1" id="KW-1133">Transmembrane helix</keyword>
<organism evidence="2 3">
    <name type="scientific">Symmachiella dynata</name>
    <dbReference type="NCBI Taxonomy" id="2527995"/>
    <lineage>
        <taxon>Bacteria</taxon>
        <taxon>Pseudomonadati</taxon>
        <taxon>Planctomycetota</taxon>
        <taxon>Planctomycetia</taxon>
        <taxon>Planctomycetales</taxon>
        <taxon>Planctomycetaceae</taxon>
        <taxon>Symmachiella</taxon>
    </lineage>
</organism>
<name>A0A517ZH03_9PLAN</name>
<keyword evidence="1" id="KW-0812">Transmembrane</keyword>
<keyword evidence="3" id="KW-1185">Reference proteome</keyword>
<evidence type="ECO:0000256" key="1">
    <source>
        <dbReference type="SAM" id="Phobius"/>
    </source>
</evidence>
<evidence type="ECO:0000313" key="2">
    <source>
        <dbReference type="EMBL" id="QDU41755.1"/>
    </source>
</evidence>
<dbReference type="AlphaFoldDB" id="A0A517ZH03"/>
<feature type="transmembrane region" description="Helical" evidence="1">
    <location>
        <begin position="48"/>
        <end position="69"/>
    </location>
</feature>
<dbReference type="KEGG" id="sdyn:Mal52_02090"/>
<protein>
    <submittedName>
        <fullName evidence="2">Uncharacterized protein</fullName>
    </submittedName>
</protein>
<dbReference type="Proteomes" id="UP000319383">
    <property type="component" value="Chromosome"/>
</dbReference>